<organism evidence="2 3">
    <name type="scientific">Phyllosticta citrichinensis</name>
    <dbReference type="NCBI Taxonomy" id="1130410"/>
    <lineage>
        <taxon>Eukaryota</taxon>
        <taxon>Fungi</taxon>
        <taxon>Dikarya</taxon>
        <taxon>Ascomycota</taxon>
        <taxon>Pezizomycotina</taxon>
        <taxon>Dothideomycetes</taxon>
        <taxon>Dothideomycetes incertae sedis</taxon>
        <taxon>Botryosphaeriales</taxon>
        <taxon>Phyllostictaceae</taxon>
        <taxon>Phyllosticta</taxon>
    </lineage>
</organism>
<feature type="compositionally biased region" description="Acidic residues" evidence="1">
    <location>
        <begin position="34"/>
        <end position="53"/>
    </location>
</feature>
<dbReference type="EMBL" id="JBBWUH010000002">
    <property type="protein sequence ID" value="KAK8176183.1"/>
    <property type="molecule type" value="Genomic_DNA"/>
</dbReference>
<name>A0ABR1Y541_9PEZI</name>
<evidence type="ECO:0000256" key="1">
    <source>
        <dbReference type="SAM" id="MobiDB-lite"/>
    </source>
</evidence>
<comment type="caution">
    <text evidence="2">The sequence shown here is derived from an EMBL/GenBank/DDBJ whole genome shotgun (WGS) entry which is preliminary data.</text>
</comment>
<feature type="compositionally biased region" description="Acidic residues" evidence="1">
    <location>
        <begin position="81"/>
        <end position="90"/>
    </location>
</feature>
<proteinExistence type="predicted"/>
<gene>
    <name evidence="2" type="ORF">IWX90DRAFT_134213</name>
</gene>
<evidence type="ECO:0000313" key="2">
    <source>
        <dbReference type="EMBL" id="KAK8176183.1"/>
    </source>
</evidence>
<feature type="compositionally biased region" description="Basic and acidic residues" evidence="1">
    <location>
        <begin position="1"/>
        <end position="11"/>
    </location>
</feature>
<keyword evidence="3" id="KW-1185">Reference proteome</keyword>
<evidence type="ECO:0000313" key="3">
    <source>
        <dbReference type="Proteomes" id="UP001456524"/>
    </source>
</evidence>
<feature type="region of interest" description="Disordered" evidence="1">
    <location>
        <begin position="1"/>
        <end position="100"/>
    </location>
</feature>
<reference evidence="2 3" key="1">
    <citation type="journal article" date="2022" name="G3 (Bethesda)">
        <title>Enemy or ally: a genomic approach to elucidate the lifestyle of Phyllosticta citrichinaensis.</title>
        <authorList>
            <person name="Buijs V.A."/>
            <person name="Groenewald J.Z."/>
            <person name="Haridas S."/>
            <person name="LaButti K.M."/>
            <person name="Lipzen A."/>
            <person name="Martin F.M."/>
            <person name="Barry K."/>
            <person name="Grigoriev I.V."/>
            <person name="Crous P.W."/>
            <person name="Seidl M.F."/>
        </authorList>
    </citation>
    <scope>NUCLEOTIDE SEQUENCE [LARGE SCALE GENOMIC DNA]</scope>
    <source>
        <strain evidence="2 3">CBS 129764</strain>
    </source>
</reference>
<sequence length="203" mass="22878">MRDSKGEERPCYKQKVRGAFGTSSTPCKTFTMAETDDSVDDPPETDDHVDDPPEQPTNLVNDPLEPRNDPVNAPRRPSAGDDTESEDQSSDSDSSISTGSTHYPIVWDHLRFVFRFKNDAEDFPMPSPTVFFCHDDDCPESAVESVARARLSNTLSKTLPRLPREHDESLGEDLVLGIRFDKTKRLFRAEVFEEQKNALGMQQ</sequence>
<feature type="compositionally biased region" description="Low complexity" evidence="1">
    <location>
        <begin position="91"/>
        <end position="100"/>
    </location>
</feature>
<dbReference type="Proteomes" id="UP001456524">
    <property type="component" value="Unassembled WGS sequence"/>
</dbReference>
<protein>
    <submittedName>
        <fullName evidence="2">Uncharacterized protein</fullName>
    </submittedName>
</protein>
<accession>A0ABR1Y541</accession>